<name>A0A914C5R4_9BILA</name>
<reference evidence="8" key="1">
    <citation type="submission" date="2022-11" db="UniProtKB">
        <authorList>
            <consortium name="WormBaseParasite"/>
        </authorList>
    </citation>
    <scope>IDENTIFICATION</scope>
</reference>
<evidence type="ECO:0000256" key="3">
    <source>
        <dbReference type="ARBA" id="ARBA00022989"/>
    </source>
</evidence>
<feature type="transmembrane region" description="Helical" evidence="5">
    <location>
        <begin position="345"/>
        <end position="363"/>
    </location>
</feature>
<dbReference type="GO" id="GO:0005261">
    <property type="term" value="F:monoatomic cation channel activity"/>
    <property type="evidence" value="ECO:0007669"/>
    <property type="project" value="InterPro"/>
</dbReference>
<evidence type="ECO:0000256" key="2">
    <source>
        <dbReference type="ARBA" id="ARBA00022692"/>
    </source>
</evidence>
<feature type="transmembrane region" description="Helical" evidence="5">
    <location>
        <begin position="709"/>
        <end position="729"/>
    </location>
</feature>
<dbReference type="InterPro" id="IPR028823">
    <property type="entry name" value="NALCN"/>
</dbReference>
<dbReference type="WBParaSite" id="ACRNAN_Path_355.g1351.t1">
    <property type="protein sequence ID" value="ACRNAN_Path_355.g1351.t1"/>
    <property type="gene ID" value="ACRNAN_Path_355.g1351"/>
</dbReference>
<dbReference type="PANTHER" id="PTHR46141">
    <property type="entry name" value="SODIUM LEAK CHANNEL NON-SELECTIVE PROTEIN"/>
    <property type="match status" value="1"/>
</dbReference>
<organism evidence="7 8">
    <name type="scientific">Acrobeloides nanus</name>
    <dbReference type="NCBI Taxonomy" id="290746"/>
    <lineage>
        <taxon>Eukaryota</taxon>
        <taxon>Metazoa</taxon>
        <taxon>Ecdysozoa</taxon>
        <taxon>Nematoda</taxon>
        <taxon>Chromadorea</taxon>
        <taxon>Rhabditida</taxon>
        <taxon>Tylenchina</taxon>
        <taxon>Cephalobomorpha</taxon>
        <taxon>Cephaloboidea</taxon>
        <taxon>Cephalobidae</taxon>
        <taxon>Acrobeloides</taxon>
    </lineage>
</organism>
<evidence type="ECO:0000259" key="6">
    <source>
        <dbReference type="Pfam" id="PF00520"/>
    </source>
</evidence>
<dbReference type="InterPro" id="IPR027359">
    <property type="entry name" value="Volt_channel_dom_sf"/>
</dbReference>
<dbReference type="SUPFAM" id="SSF81324">
    <property type="entry name" value="Voltage-gated potassium channels"/>
    <property type="match status" value="2"/>
</dbReference>
<dbReference type="InterPro" id="IPR005821">
    <property type="entry name" value="Ion_trans_dom"/>
</dbReference>
<feature type="domain" description="Ion transport" evidence="6">
    <location>
        <begin position="306"/>
        <end position="586"/>
    </location>
</feature>
<dbReference type="GO" id="GO:0005886">
    <property type="term" value="C:plasma membrane"/>
    <property type="evidence" value="ECO:0007669"/>
    <property type="project" value="TreeGrafter"/>
</dbReference>
<dbReference type="FunFam" id="1.10.287.70:FF:000060">
    <property type="entry name" value="Sodium leak channel non-selective protein"/>
    <property type="match status" value="1"/>
</dbReference>
<protein>
    <submittedName>
        <fullName evidence="8">Ion transport domain-containing protein</fullName>
    </submittedName>
</protein>
<feature type="transmembrane region" description="Helical" evidence="5">
    <location>
        <begin position="298"/>
        <end position="325"/>
    </location>
</feature>
<dbReference type="Gene3D" id="1.20.120.350">
    <property type="entry name" value="Voltage-gated potassium channels. Chain C"/>
    <property type="match status" value="2"/>
</dbReference>
<feature type="transmembrane region" description="Helical" evidence="5">
    <location>
        <begin position="741"/>
        <end position="758"/>
    </location>
</feature>
<feature type="transmembrane region" description="Helical" evidence="5">
    <location>
        <begin position="638"/>
        <end position="657"/>
    </location>
</feature>
<feature type="transmembrane region" description="Helical" evidence="5">
    <location>
        <begin position="375"/>
        <end position="397"/>
    </location>
</feature>
<sequence length="978" mass="113490">MAMFQIITQEGWTDFVVEVLRMIDDRMVPFVAIYFVAYHLFVTLIVLSLFVAVILDNLEMDEEMKKVKQLKTKEATTWMRTTLPWRLRIFEKFPTRPQMVALKRVDSEFPVPKVRDSFTNQFVMECEDVYDEPEELGNRKILLKSTEPLLRRRSRILTRHVGQLTIKASIQGLIRSSFNQTNKAMLTALRTKPMTFYDQMTENGDLSRPLETSSKKDLKQGEIDVRALQQKRQLAEMTRNRIEEDLRENHPYFDRPLFAIGRDSTVRKYCQKIVYARYDPSHKGSNGSKTISRRYKQIHALIGLMPYLDWAMVIITMISCASMLFESPWPTTGENLVMFNGYLQIADYIFVLSMTFELAVKILSDGLLFTPNAVVKDVGGVMTLFIYITSLIYLLTMPKHVEINSWAQLLMLCRAMRPLRIYTLVPHIRRVVVELFRGFKEIILVTILMIIVMFVFASFGVQTVGGRLAACNDLTIKSRENCTGTFWQKIFVTRLEVYGKNDDNIHPKILVPRVWMNPRNFNFDHVGNAMLALFETLSYKGWNVIRDILWARHGPWAVVFIHTYVFIGSMIGITLFVGVVVANYTENRGTALLTVDQRRWHDLKARLKMAQPLHIPPKPSESARLRIRLYELTMSKPFNQIFAFLVVLNSATLLVPWNVEEENEIKSALYVITSISAIINILFAIEILLKMVAFTITGFWQSRRNRIDLLITAMGLFWVVTHFFVALPAQIVGQENSLKKFTYTFGFIVVILRFFTIAGRNNTLKMLMLTVVMSMFRSFFIIIAMFLLVLFYAYAGVILFGMVKYGQAVSKHVNFRTGSEALVVLFRSVTGEDWNDIMHDCMKSAPFCYWKPGNNYWETDCGNHYGAIIYFCSFYLIITYIVRNLLVAIIMENFSLFYSSEEDALLSYADIRNFQLVWNMVDIEQKGVIPVRRVKFLLRLLKGRLEVDPNKDRLLFKHMCYEMEKLHNGDDVSFHDAL</sequence>
<keyword evidence="2 5" id="KW-0812">Transmembrane</keyword>
<accession>A0A914C5R4</accession>
<dbReference type="GO" id="GO:0032230">
    <property type="term" value="P:positive regulation of synaptic transmission, GABAergic"/>
    <property type="evidence" value="ECO:0007669"/>
    <property type="project" value="TreeGrafter"/>
</dbReference>
<feature type="transmembrane region" description="Helical" evidence="5">
    <location>
        <begin position="31"/>
        <end position="55"/>
    </location>
</feature>
<feature type="transmembrane region" description="Helical" evidence="5">
    <location>
        <begin position="669"/>
        <end position="689"/>
    </location>
</feature>
<proteinExistence type="predicted"/>
<evidence type="ECO:0000256" key="4">
    <source>
        <dbReference type="ARBA" id="ARBA00023136"/>
    </source>
</evidence>
<dbReference type="Pfam" id="PF00520">
    <property type="entry name" value="Ion_trans"/>
    <property type="match status" value="3"/>
</dbReference>
<evidence type="ECO:0000313" key="7">
    <source>
        <dbReference type="Proteomes" id="UP000887540"/>
    </source>
</evidence>
<evidence type="ECO:0000256" key="5">
    <source>
        <dbReference type="SAM" id="Phobius"/>
    </source>
</evidence>
<evidence type="ECO:0000256" key="1">
    <source>
        <dbReference type="ARBA" id="ARBA00004141"/>
    </source>
</evidence>
<dbReference type="FunFam" id="1.10.287.70:FF:000061">
    <property type="entry name" value="Sodium leak channel non-selective protein"/>
    <property type="match status" value="1"/>
</dbReference>
<feature type="transmembrane region" description="Helical" evidence="5">
    <location>
        <begin position="779"/>
        <end position="803"/>
    </location>
</feature>
<dbReference type="PANTHER" id="PTHR46141:SF2">
    <property type="entry name" value="ION TRANSPORT DOMAIN-CONTAINING PROTEIN"/>
    <property type="match status" value="1"/>
</dbReference>
<dbReference type="GO" id="GO:0032224">
    <property type="term" value="P:positive regulation of synaptic transmission, cholinergic"/>
    <property type="evidence" value="ECO:0007669"/>
    <property type="project" value="TreeGrafter"/>
</dbReference>
<feature type="domain" description="Ion transport" evidence="6">
    <location>
        <begin position="1"/>
        <end position="63"/>
    </location>
</feature>
<feature type="transmembrane region" description="Helical" evidence="5">
    <location>
        <begin position="442"/>
        <end position="461"/>
    </location>
</feature>
<keyword evidence="7" id="KW-1185">Reference proteome</keyword>
<evidence type="ECO:0000313" key="8">
    <source>
        <dbReference type="WBParaSite" id="ACRNAN_Path_355.g1351.t1"/>
    </source>
</evidence>
<dbReference type="AlphaFoldDB" id="A0A914C5R4"/>
<dbReference type="Gene3D" id="1.10.287.70">
    <property type="match status" value="3"/>
</dbReference>
<keyword evidence="3 5" id="KW-1133">Transmembrane helix</keyword>
<keyword evidence="4 5" id="KW-0472">Membrane</keyword>
<feature type="domain" description="Ion transport" evidence="6">
    <location>
        <begin position="636"/>
        <end position="901"/>
    </location>
</feature>
<feature type="transmembrane region" description="Helical" evidence="5">
    <location>
        <begin position="867"/>
        <end position="890"/>
    </location>
</feature>
<feature type="transmembrane region" description="Helical" evidence="5">
    <location>
        <begin position="556"/>
        <end position="582"/>
    </location>
</feature>
<comment type="subcellular location">
    <subcellularLocation>
        <location evidence="1">Membrane</location>
        <topology evidence="1">Multi-pass membrane protein</topology>
    </subcellularLocation>
</comment>
<dbReference type="Proteomes" id="UP000887540">
    <property type="component" value="Unplaced"/>
</dbReference>